<dbReference type="Pfam" id="PF00781">
    <property type="entry name" value="DAGK_cat"/>
    <property type="match status" value="1"/>
</dbReference>
<sequence>MKTIGRVFLREGWRPSAAPRHPVLFINPRSGDGKAVRVALADHAYERDIEAVVLPPGQNPRELAQEAVSAGADALGMAGGDGSLAAVASVAAAHGIPFVCIPVGTRNHFALDLGVRRHDVLGALAAFTSDGIERRVDVADVNGRMFLNNVSLGIYGDAVRSPGYRDAKVRTLIETAGKVLGPSGRAPSLRLIDDAGRETGQLTLVLVSNNPYALDRPFARGTRPRLDGGRLGVIVLHAPGDGTHPPARAWTASRLDVIAADTVHAGVDGEAVDLESPVTIAIRPGALRVRISARHPGMSPSAPFPLPRKPRWLQEKPAPETSPDE</sequence>
<keyword evidence="5" id="KW-0808">Transferase</keyword>
<protein>
    <submittedName>
        <fullName evidence="5">Diacylglycerol kinase family enzyme</fullName>
    </submittedName>
</protein>
<evidence type="ECO:0000313" key="6">
    <source>
        <dbReference type="Proteomes" id="UP000198983"/>
    </source>
</evidence>
<dbReference type="InterPro" id="IPR017438">
    <property type="entry name" value="ATP-NAD_kinase_N"/>
</dbReference>
<name>A0A1H1U3E4_9ACTN</name>
<dbReference type="Gene3D" id="2.60.200.40">
    <property type="match status" value="1"/>
</dbReference>
<dbReference type="Gene3D" id="3.40.50.10330">
    <property type="entry name" value="Probable inorganic polyphosphate/atp-NAD kinase, domain 1"/>
    <property type="match status" value="1"/>
</dbReference>
<evidence type="ECO:0000256" key="3">
    <source>
        <dbReference type="SAM" id="MobiDB-lite"/>
    </source>
</evidence>
<dbReference type="AlphaFoldDB" id="A0A1H1U3E4"/>
<dbReference type="RefSeq" id="WP_092654661.1">
    <property type="nucleotide sequence ID" value="NZ_LT629732.1"/>
</dbReference>
<dbReference type="PROSITE" id="PS50146">
    <property type="entry name" value="DAGK"/>
    <property type="match status" value="1"/>
</dbReference>
<comment type="cofactor">
    <cofactor evidence="1">
        <name>Mg(2+)</name>
        <dbReference type="ChEBI" id="CHEBI:18420"/>
    </cofactor>
</comment>
<dbReference type="Proteomes" id="UP000198983">
    <property type="component" value="Chromosome I"/>
</dbReference>
<evidence type="ECO:0000259" key="4">
    <source>
        <dbReference type="PROSITE" id="PS50146"/>
    </source>
</evidence>
<evidence type="ECO:0000256" key="2">
    <source>
        <dbReference type="ARBA" id="ARBA00005983"/>
    </source>
</evidence>
<accession>A0A1H1U3E4</accession>
<feature type="region of interest" description="Disordered" evidence="3">
    <location>
        <begin position="293"/>
        <end position="325"/>
    </location>
</feature>
<comment type="similarity">
    <text evidence="2">Belongs to the diacylglycerol/lipid kinase family.</text>
</comment>
<feature type="domain" description="DAGKc" evidence="4">
    <location>
        <begin position="17"/>
        <end position="145"/>
    </location>
</feature>
<dbReference type="InterPro" id="IPR001206">
    <property type="entry name" value="Diacylglycerol_kinase_cat_dom"/>
</dbReference>
<dbReference type="PANTHER" id="PTHR12358">
    <property type="entry name" value="SPHINGOSINE KINASE"/>
    <property type="match status" value="1"/>
</dbReference>
<dbReference type="EMBL" id="LT629732">
    <property type="protein sequence ID" value="SDS66861.1"/>
    <property type="molecule type" value="Genomic_DNA"/>
</dbReference>
<dbReference type="STRING" id="117157.SAMN04489717_3446"/>
<dbReference type="GO" id="GO:0016301">
    <property type="term" value="F:kinase activity"/>
    <property type="evidence" value="ECO:0007669"/>
    <property type="project" value="UniProtKB-KW"/>
</dbReference>
<evidence type="ECO:0000313" key="5">
    <source>
        <dbReference type="EMBL" id="SDS66861.1"/>
    </source>
</evidence>
<dbReference type="SUPFAM" id="SSF111331">
    <property type="entry name" value="NAD kinase/diacylglycerol kinase-like"/>
    <property type="match status" value="1"/>
</dbReference>
<reference evidence="5 6" key="1">
    <citation type="submission" date="2016-10" db="EMBL/GenBank/DDBJ databases">
        <authorList>
            <person name="de Groot N.N."/>
        </authorList>
    </citation>
    <scope>NUCLEOTIDE SEQUENCE [LARGE SCALE GENOMIC DNA]</scope>
    <source>
        <strain evidence="5 6">DSM 22024</strain>
    </source>
</reference>
<keyword evidence="6" id="KW-1185">Reference proteome</keyword>
<gene>
    <name evidence="5" type="ORF">SAMN04489717_3446</name>
</gene>
<dbReference type="OrthoDB" id="3208200at2"/>
<proteinExistence type="inferred from homology"/>
<organism evidence="5 6">
    <name type="scientific">Actinopolymorpha singaporensis</name>
    <dbReference type="NCBI Taxonomy" id="117157"/>
    <lineage>
        <taxon>Bacteria</taxon>
        <taxon>Bacillati</taxon>
        <taxon>Actinomycetota</taxon>
        <taxon>Actinomycetes</taxon>
        <taxon>Propionibacteriales</taxon>
        <taxon>Actinopolymorphaceae</taxon>
        <taxon>Actinopolymorpha</taxon>
    </lineage>
</organism>
<evidence type="ECO:0000256" key="1">
    <source>
        <dbReference type="ARBA" id="ARBA00001946"/>
    </source>
</evidence>
<dbReference type="InterPro" id="IPR050187">
    <property type="entry name" value="Lipid_Phosphate_FormReg"/>
</dbReference>
<dbReference type="InterPro" id="IPR016064">
    <property type="entry name" value="NAD/diacylglycerol_kinase_sf"/>
</dbReference>
<keyword evidence="5" id="KW-0418">Kinase</keyword>
<dbReference type="PANTHER" id="PTHR12358:SF54">
    <property type="entry name" value="SPHINGOSINE KINASE RELATED PROTEIN"/>
    <property type="match status" value="1"/>
</dbReference>